<sequence length="381" mass="41070">MNKQVFIIAALIFLLSTGGYIAMPMFPVLTDVHSITLFQASCLTGVYIFTQKITPIAFGAAGDLFGYKKISSIGELIRGIGFLSLGVTGNFIALSISAGIAGIGGGLAGPSLQALLMSSGTPSERPKLSSLRSSATKTGLLVGPLLASVVIWTGSINVIFITAGVLYLLGSIGLITLIKGTSPQSPIHKGKAFLDFKQAFQNKRFMRLIIFMVLYYILFAQLFVSLPDYTKQFTNHIQILFLINGITGVILQYPVGIWLSKTKNRQIFVLIGVVSFIFCFSIIGLFHTFTALILGVFVLTIGQMIIVPIIDTSISNYADNSGNMGIYFGISKISDGLGRPIGSMLGGILLQNTPSMVTWYVFSAVGVVMFIYHVIFLQKAI</sequence>
<name>A0ABY4EI76_9BACI</name>
<dbReference type="EMBL" id="CP095073">
    <property type="protein sequence ID" value="UOQ43767.1"/>
    <property type="molecule type" value="Genomic_DNA"/>
</dbReference>
<dbReference type="Proteomes" id="UP000831787">
    <property type="component" value="Chromosome"/>
</dbReference>
<dbReference type="RefSeq" id="WP_244709196.1">
    <property type="nucleotide sequence ID" value="NZ_CP095073.1"/>
</dbReference>
<feature type="transmembrane region" description="Helical" evidence="7">
    <location>
        <begin position="158"/>
        <end position="178"/>
    </location>
</feature>
<evidence type="ECO:0000313" key="9">
    <source>
        <dbReference type="EMBL" id="UOQ43767.1"/>
    </source>
</evidence>
<keyword evidence="5 7" id="KW-1133">Transmembrane helix</keyword>
<feature type="domain" description="Major facilitator superfamily (MFS) profile" evidence="8">
    <location>
        <begin position="4"/>
        <end position="381"/>
    </location>
</feature>
<keyword evidence="3" id="KW-1003">Cell membrane</keyword>
<dbReference type="PROSITE" id="PS50850">
    <property type="entry name" value="MFS"/>
    <property type="match status" value="1"/>
</dbReference>
<feature type="transmembrane region" description="Helical" evidence="7">
    <location>
        <begin position="236"/>
        <end position="255"/>
    </location>
</feature>
<dbReference type="InterPro" id="IPR020846">
    <property type="entry name" value="MFS_dom"/>
</dbReference>
<gene>
    <name evidence="9" type="ORF">MUN89_18065</name>
</gene>
<feature type="transmembrane region" description="Helical" evidence="7">
    <location>
        <begin position="292"/>
        <end position="314"/>
    </location>
</feature>
<organism evidence="9 10">
    <name type="scientific">Halobacillus salinarum</name>
    <dbReference type="NCBI Taxonomy" id="2932257"/>
    <lineage>
        <taxon>Bacteria</taxon>
        <taxon>Bacillati</taxon>
        <taxon>Bacillota</taxon>
        <taxon>Bacilli</taxon>
        <taxon>Bacillales</taxon>
        <taxon>Bacillaceae</taxon>
        <taxon>Halobacillus</taxon>
    </lineage>
</organism>
<keyword evidence="6 7" id="KW-0472">Membrane</keyword>
<evidence type="ECO:0000256" key="3">
    <source>
        <dbReference type="ARBA" id="ARBA00022475"/>
    </source>
</evidence>
<dbReference type="PANTHER" id="PTHR23517:SF2">
    <property type="entry name" value="MULTIDRUG RESISTANCE PROTEIN MDTH"/>
    <property type="match status" value="1"/>
</dbReference>
<comment type="subcellular location">
    <subcellularLocation>
        <location evidence="1">Cell membrane</location>
        <topology evidence="1">Multi-pass membrane protein</topology>
    </subcellularLocation>
</comment>
<keyword evidence="2" id="KW-0813">Transport</keyword>
<dbReference type="PANTHER" id="PTHR23517">
    <property type="entry name" value="RESISTANCE PROTEIN MDTM, PUTATIVE-RELATED-RELATED"/>
    <property type="match status" value="1"/>
</dbReference>
<evidence type="ECO:0000256" key="2">
    <source>
        <dbReference type="ARBA" id="ARBA00022448"/>
    </source>
</evidence>
<dbReference type="Gene3D" id="1.20.1250.20">
    <property type="entry name" value="MFS general substrate transporter like domains"/>
    <property type="match status" value="1"/>
</dbReference>
<evidence type="ECO:0000256" key="7">
    <source>
        <dbReference type="SAM" id="Phobius"/>
    </source>
</evidence>
<dbReference type="InterPro" id="IPR036259">
    <property type="entry name" value="MFS_trans_sf"/>
</dbReference>
<feature type="transmembrane region" description="Helical" evidence="7">
    <location>
        <begin position="267"/>
        <end position="286"/>
    </location>
</feature>
<evidence type="ECO:0000256" key="1">
    <source>
        <dbReference type="ARBA" id="ARBA00004651"/>
    </source>
</evidence>
<evidence type="ECO:0000256" key="6">
    <source>
        <dbReference type="ARBA" id="ARBA00023136"/>
    </source>
</evidence>
<feature type="transmembrane region" description="Helical" evidence="7">
    <location>
        <begin position="205"/>
        <end position="224"/>
    </location>
</feature>
<feature type="transmembrane region" description="Helical" evidence="7">
    <location>
        <begin position="356"/>
        <end position="377"/>
    </location>
</feature>
<protein>
    <submittedName>
        <fullName evidence="9">MFS transporter</fullName>
    </submittedName>
</protein>
<proteinExistence type="predicted"/>
<keyword evidence="4 7" id="KW-0812">Transmembrane</keyword>
<feature type="transmembrane region" description="Helical" evidence="7">
    <location>
        <begin position="326"/>
        <end position="350"/>
    </location>
</feature>
<dbReference type="InterPro" id="IPR011701">
    <property type="entry name" value="MFS"/>
</dbReference>
<evidence type="ECO:0000259" key="8">
    <source>
        <dbReference type="PROSITE" id="PS50850"/>
    </source>
</evidence>
<reference evidence="9 10" key="1">
    <citation type="submission" date="2022-04" db="EMBL/GenBank/DDBJ databases">
        <title>Halobacillus sp. isolated from saltern.</title>
        <authorList>
            <person name="Won M."/>
            <person name="Lee C.-M."/>
            <person name="Woen H.-Y."/>
            <person name="Kwon S.-W."/>
        </authorList>
    </citation>
    <scope>NUCLEOTIDE SEQUENCE [LARGE SCALE GENOMIC DNA]</scope>
    <source>
        <strain evidence="9 10">SSBR10-3</strain>
    </source>
</reference>
<dbReference type="Pfam" id="PF07690">
    <property type="entry name" value="MFS_1"/>
    <property type="match status" value="1"/>
</dbReference>
<keyword evidence="10" id="KW-1185">Reference proteome</keyword>
<evidence type="ECO:0000313" key="10">
    <source>
        <dbReference type="Proteomes" id="UP000831787"/>
    </source>
</evidence>
<dbReference type="SUPFAM" id="SSF103473">
    <property type="entry name" value="MFS general substrate transporter"/>
    <property type="match status" value="1"/>
</dbReference>
<dbReference type="InterPro" id="IPR050171">
    <property type="entry name" value="MFS_Transporters"/>
</dbReference>
<evidence type="ECO:0000256" key="4">
    <source>
        <dbReference type="ARBA" id="ARBA00022692"/>
    </source>
</evidence>
<evidence type="ECO:0000256" key="5">
    <source>
        <dbReference type="ARBA" id="ARBA00022989"/>
    </source>
</evidence>
<accession>A0ABY4EI76</accession>